<sequence>MPPAPAAGRIAVLPTAPALAAVGPSAATAPREDRAVPGADGSGGRPRHRRPPGPAHPAHEAARREGARRPAGAVGRVPPAGAGPGQAPGSSVTPSRRTPT</sequence>
<evidence type="ECO:0000313" key="3">
    <source>
        <dbReference type="EMBL" id="GAA2454438.1"/>
    </source>
</evidence>
<evidence type="ECO:0000256" key="1">
    <source>
        <dbReference type="SAM" id="MobiDB-lite"/>
    </source>
</evidence>
<feature type="compositionally biased region" description="Basic and acidic residues" evidence="1">
    <location>
        <begin position="57"/>
        <end position="68"/>
    </location>
</feature>
<evidence type="ECO:0008006" key="5">
    <source>
        <dbReference type="Google" id="ProtNLM"/>
    </source>
</evidence>
<proteinExistence type="predicted"/>
<dbReference type="Proteomes" id="UP001500460">
    <property type="component" value="Unassembled WGS sequence"/>
</dbReference>
<reference evidence="4" key="1">
    <citation type="journal article" date="2019" name="Int. J. Syst. Evol. Microbiol.">
        <title>The Global Catalogue of Microorganisms (GCM) 10K type strain sequencing project: providing services to taxonomists for standard genome sequencing and annotation.</title>
        <authorList>
            <consortium name="The Broad Institute Genomics Platform"/>
            <consortium name="The Broad Institute Genome Sequencing Center for Infectious Disease"/>
            <person name="Wu L."/>
            <person name="Ma J."/>
        </authorList>
    </citation>
    <scope>NUCLEOTIDE SEQUENCE [LARGE SCALE GENOMIC DNA]</scope>
    <source>
        <strain evidence="4">JCM 6922</strain>
    </source>
</reference>
<gene>
    <name evidence="3" type="ORF">GCM10010421_54290</name>
</gene>
<keyword evidence="2" id="KW-0732">Signal</keyword>
<protein>
    <recommendedName>
        <fullName evidence="5">Secreted protein</fullName>
    </recommendedName>
</protein>
<feature type="compositionally biased region" description="Polar residues" evidence="1">
    <location>
        <begin position="88"/>
        <end position="100"/>
    </location>
</feature>
<organism evidence="3 4">
    <name type="scientific">Streptomyces glaucus</name>
    <dbReference type="NCBI Taxonomy" id="284029"/>
    <lineage>
        <taxon>Bacteria</taxon>
        <taxon>Bacillati</taxon>
        <taxon>Actinomycetota</taxon>
        <taxon>Actinomycetes</taxon>
        <taxon>Kitasatosporales</taxon>
        <taxon>Streptomycetaceae</taxon>
        <taxon>Streptomyces</taxon>
    </lineage>
</organism>
<feature type="chain" id="PRO_5045431399" description="Secreted protein" evidence="2">
    <location>
        <begin position="21"/>
        <end position="100"/>
    </location>
</feature>
<name>A0ABP5XHX9_9ACTN</name>
<accession>A0ABP5XHX9</accession>
<comment type="caution">
    <text evidence="3">The sequence shown here is derived from an EMBL/GenBank/DDBJ whole genome shotgun (WGS) entry which is preliminary data.</text>
</comment>
<dbReference type="EMBL" id="BAAATK010000048">
    <property type="protein sequence ID" value="GAA2454438.1"/>
    <property type="molecule type" value="Genomic_DNA"/>
</dbReference>
<feature type="compositionally biased region" description="Low complexity" evidence="1">
    <location>
        <begin position="69"/>
        <end position="80"/>
    </location>
</feature>
<evidence type="ECO:0000313" key="4">
    <source>
        <dbReference type="Proteomes" id="UP001500460"/>
    </source>
</evidence>
<feature type="region of interest" description="Disordered" evidence="1">
    <location>
        <begin position="23"/>
        <end position="100"/>
    </location>
</feature>
<feature type="signal peptide" evidence="2">
    <location>
        <begin position="1"/>
        <end position="20"/>
    </location>
</feature>
<keyword evidence="4" id="KW-1185">Reference proteome</keyword>
<evidence type="ECO:0000256" key="2">
    <source>
        <dbReference type="SAM" id="SignalP"/>
    </source>
</evidence>